<dbReference type="Proteomes" id="UP000615593">
    <property type="component" value="Unassembled WGS sequence"/>
</dbReference>
<protein>
    <recommendedName>
        <fullName evidence="1">Tail specific protease domain-containing protein</fullName>
    </recommendedName>
</protein>
<organism evidence="2 3">
    <name type="scientific">Mesonia mobilis</name>
    <dbReference type="NCBI Taxonomy" id="369791"/>
    <lineage>
        <taxon>Bacteria</taxon>
        <taxon>Pseudomonadati</taxon>
        <taxon>Bacteroidota</taxon>
        <taxon>Flavobacteriia</taxon>
        <taxon>Flavobacteriales</taxon>
        <taxon>Flavobacteriaceae</taxon>
        <taxon>Mesonia</taxon>
    </lineage>
</organism>
<keyword evidence="3" id="KW-1185">Reference proteome</keyword>
<dbReference type="InterPro" id="IPR005151">
    <property type="entry name" value="Tail-specific_protease"/>
</dbReference>
<accession>A0ABQ3BQF3</accession>
<feature type="domain" description="Tail specific protease" evidence="1">
    <location>
        <begin position="188"/>
        <end position="403"/>
    </location>
</feature>
<dbReference type="PANTHER" id="PTHR32060:SF30">
    <property type="entry name" value="CARBOXY-TERMINAL PROCESSING PROTEASE CTPA"/>
    <property type="match status" value="1"/>
</dbReference>
<dbReference type="CDD" id="cd07561">
    <property type="entry name" value="Peptidase_S41_CPP_like"/>
    <property type="match status" value="1"/>
</dbReference>
<dbReference type="EMBL" id="BMWY01000002">
    <property type="protein sequence ID" value="GGZ50718.1"/>
    <property type="molecule type" value="Genomic_DNA"/>
</dbReference>
<gene>
    <name evidence="2" type="ORF">GCM10008088_10560</name>
</gene>
<dbReference type="Gene3D" id="2.30.42.10">
    <property type="match status" value="1"/>
</dbReference>
<dbReference type="PANTHER" id="PTHR32060">
    <property type="entry name" value="TAIL-SPECIFIC PROTEASE"/>
    <property type="match status" value="1"/>
</dbReference>
<dbReference type="SUPFAM" id="SSF52096">
    <property type="entry name" value="ClpP/crotonase"/>
    <property type="match status" value="1"/>
</dbReference>
<dbReference type="Pfam" id="PF18294">
    <property type="entry name" value="Pept_S41_N"/>
    <property type="match status" value="1"/>
</dbReference>
<evidence type="ECO:0000313" key="2">
    <source>
        <dbReference type="EMBL" id="GGZ50718.1"/>
    </source>
</evidence>
<dbReference type="SMART" id="SM00245">
    <property type="entry name" value="TSPc"/>
    <property type="match status" value="1"/>
</dbReference>
<dbReference type="InterPro" id="IPR036034">
    <property type="entry name" value="PDZ_sf"/>
</dbReference>
<comment type="caution">
    <text evidence="2">The sequence shown here is derived from an EMBL/GenBank/DDBJ whole genome shotgun (WGS) entry which is preliminary data.</text>
</comment>
<proteinExistence type="predicted"/>
<evidence type="ECO:0000313" key="3">
    <source>
        <dbReference type="Proteomes" id="UP000615593"/>
    </source>
</evidence>
<dbReference type="InterPro" id="IPR029045">
    <property type="entry name" value="ClpP/crotonase-like_dom_sf"/>
</dbReference>
<sequence>MMKNKITHLFLLVFSVSLLTSCFEDQDDDINPASVDDIKDFIYRGLDIFYLYKGDIPILAEDISEEAVTQFKNNYSTPENFFEALLSPDDRFSVIYSDYRVLENNLDGITLNNGMEYGLVSISNTNDVFGYVRYVLPNTSAESEGVTRGMIFNRIDGTALSVDNFRELLAPNTYTIGLANFEAGTLTPLEETITLTKQEYTENPVHIVNTIELENNQKVGYLMYNAFNRNFDNDLNNAFSQFQAENITDLVVDLRYNGGGSIETSNDLASMITGQFDGQLFSTQVYNELFEDQERLFNNEISTGAGINSLNLNKVYVLTTQSTASASELLIASLRPYIEVVQVGTATTGKYQGSVTLYDSPDFSRAGANINHRYAMQPLILKSVNANGFTDYDDGLIPTIQAEEDFANLGELGNPNENLFAAALNDVSFGRMAPPQPSFTEVELIGESDMNQPNFQRMYVETVE</sequence>
<reference evidence="3" key="1">
    <citation type="journal article" date="2019" name="Int. J. Syst. Evol. Microbiol.">
        <title>The Global Catalogue of Microorganisms (GCM) 10K type strain sequencing project: providing services to taxonomists for standard genome sequencing and annotation.</title>
        <authorList>
            <consortium name="The Broad Institute Genomics Platform"/>
            <consortium name="The Broad Institute Genome Sequencing Center for Infectious Disease"/>
            <person name="Wu L."/>
            <person name="Ma J."/>
        </authorList>
    </citation>
    <scope>NUCLEOTIDE SEQUENCE [LARGE SCALE GENOMIC DNA]</scope>
    <source>
        <strain evidence="3">KCTC 12708</strain>
    </source>
</reference>
<dbReference type="Pfam" id="PF03572">
    <property type="entry name" value="Peptidase_S41"/>
    <property type="match status" value="1"/>
</dbReference>
<dbReference type="Gene3D" id="3.90.226.10">
    <property type="entry name" value="2-enoyl-CoA Hydratase, Chain A, domain 1"/>
    <property type="match status" value="1"/>
</dbReference>
<dbReference type="PROSITE" id="PS51257">
    <property type="entry name" value="PROKAR_LIPOPROTEIN"/>
    <property type="match status" value="1"/>
</dbReference>
<evidence type="ECO:0000259" key="1">
    <source>
        <dbReference type="SMART" id="SM00245"/>
    </source>
</evidence>
<name>A0ABQ3BQF3_9FLAO</name>
<dbReference type="Gene3D" id="3.30.750.170">
    <property type="match status" value="1"/>
</dbReference>
<dbReference type="InterPro" id="IPR041613">
    <property type="entry name" value="Pept_S41_N"/>
</dbReference>